<evidence type="ECO:0000256" key="1">
    <source>
        <dbReference type="ARBA" id="ARBA00004651"/>
    </source>
</evidence>
<sequence length="710" mass="77499">MQHPFGKTLVLQSEAAECGLACLAMVAAAHGRRETLPELRRRFPISLGGSSLKSLVSIADALGFTARPVRCELDELALLETPTVLHWSLDHFVVLRRVDKRHAWIADPARGERKLPLDEVSKHFTGVALELTPSPDFEKKSRVDKVRLGDLWSRLSGFKPFLLQVFLLTLLLQGIGLISPLASQLVIDDVIGRADRDLLVAIVVGFGALALVSTAVETLRGFIQLHAGQRLSIQLSGNLLKHLLRLPTDFFERRHVGDVLSRFGSLGPAQSFLTGGLVGVVLDAVMVLPVAIVMVLYSPILAGLVLINLVVIFLVRMAAFPTVRRFADEQLNLSARTDSVFLETVRAARAIKIGGREAERHGLWQNAVAEQQNVAFRQGAFGLWGGSGLGIWQTLHGLAMLYFGALQVLDGHMTLGMFFAFQSYAGQFSSRVSSLIGAFFTFRMLGLHLERLSDIVHAEAERGLDGPAQLSKPLLGGLEVRGLRFRYGQYDPWVLDGAAFSIRPGEAVAFVGPSGGGKSTLLRLLIGIYEPTEGDVLIDGHPMRALGLRAVRDRLGVVMQDDQLLSGTIADNVGFFDAHIDMDKVERVCRLAHVHDDVMRTPMGYHSLIGDMGSILSGGQKQRLLLARALYKDPAILFMDEGTANLDPELERQVMATLADLKITRIMVAHREAAILGADRVFLVDKGAITEITDANRARVPVAASLMADQ</sequence>
<evidence type="ECO:0000256" key="6">
    <source>
        <dbReference type="ARBA" id="ARBA00023136"/>
    </source>
</evidence>
<gene>
    <name evidence="12" type="primary">hlyB</name>
    <name evidence="11" type="ORF">I6H83_09255</name>
    <name evidence="12" type="ORF">NCTC11165_02524</name>
</gene>
<evidence type="ECO:0000256" key="4">
    <source>
        <dbReference type="ARBA" id="ARBA00022840"/>
    </source>
</evidence>
<evidence type="ECO:0000313" key="14">
    <source>
        <dbReference type="Proteomes" id="UP000596117"/>
    </source>
</evidence>
<dbReference type="InterPro" id="IPR036640">
    <property type="entry name" value="ABC1_TM_sf"/>
</dbReference>
<evidence type="ECO:0000256" key="7">
    <source>
        <dbReference type="SAM" id="Phobius"/>
    </source>
</evidence>
<dbReference type="InterPro" id="IPR027417">
    <property type="entry name" value="P-loop_NTPase"/>
</dbReference>
<dbReference type="InterPro" id="IPR011527">
    <property type="entry name" value="ABC1_TM_dom"/>
</dbReference>
<dbReference type="Pfam" id="PF03412">
    <property type="entry name" value="Peptidase_C39"/>
    <property type="match status" value="1"/>
</dbReference>
<dbReference type="Gene3D" id="3.40.50.300">
    <property type="entry name" value="P-loop containing nucleotide triphosphate hydrolases"/>
    <property type="match status" value="1"/>
</dbReference>
<feature type="transmembrane region" description="Helical" evidence="7">
    <location>
        <begin position="300"/>
        <end position="319"/>
    </location>
</feature>
<evidence type="ECO:0000259" key="9">
    <source>
        <dbReference type="PROSITE" id="PS50929"/>
    </source>
</evidence>
<evidence type="ECO:0000256" key="5">
    <source>
        <dbReference type="ARBA" id="ARBA00022989"/>
    </source>
</evidence>
<evidence type="ECO:0000313" key="11">
    <source>
        <dbReference type="EMBL" id="QQB87389.1"/>
    </source>
</evidence>
<dbReference type="PROSITE" id="PS50893">
    <property type="entry name" value="ABC_TRANSPORTER_2"/>
    <property type="match status" value="1"/>
</dbReference>
<evidence type="ECO:0000259" key="10">
    <source>
        <dbReference type="PROSITE" id="PS50990"/>
    </source>
</evidence>
<name>A0A2X1ATI4_BREDI</name>
<evidence type="ECO:0000259" key="8">
    <source>
        <dbReference type="PROSITE" id="PS50893"/>
    </source>
</evidence>
<dbReference type="RefSeq" id="WP_003169278.1">
    <property type="nucleotide sequence ID" value="NZ_BJNC01000009.1"/>
</dbReference>
<dbReference type="SUPFAM" id="SSF90123">
    <property type="entry name" value="ABC transporter transmembrane region"/>
    <property type="match status" value="1"/>
</dbReference>
<keyword evidence="6 7" id="KW-0472">Membrane</keyword>
<dbReference type="GO" id="GO:0005524">
    <property type="term" value="F:ATP binding"/>
    <property type="evidence" value="ECO:0007669"/>
    <property type="project" value="UniProtKB-KW"/>
</dbReference>
<dbReference type="GO" id="GO:0016887">
    <property type="term" value="F:ATP hydrolysis activity"/>
    <property type="evidence" value="ECO:0007669"/>
    <property type="project" value="InterPro"/>
</dbReference>
<keyword evidence="5 7" id="KW-1133">Transmembrane helix</keyword>
<dbReference type="InterPro" id="IPR017871">
    <property type="entry name" value="ABC_transporter-like_CS"/>
</dbReference>
<keyword evidence="2 7" id="KW-0812">Transmembrane</keyword>
<dbReference type="PROSITE" id="PS00211">
    <property type="entry name" value="ABC_TRANSPORTER_1"/>
    <property type="match status" value="1"/>
</dbReference>
<reference evidence="11 14" key="2">
    <citation type="submission" date="2020-12" db="EMBL/GenBank/DDBJ databases">
        <title>FDA dAtabase for Regulatory Grade micrObial Sequences (FDA-ARGOS): Supporting development and validation of Infectious Disease Dx tests.</title>
        <authorList>
            <person name="Kerrigan L."/>
            <person name="Long C."/>
            <person name="Tallon L."/>
            <person name="Sadzewicz L."/>
            <person name="Zhao X."/>
            <person name="Boylan J."/>
            <person name="Ott S."/>
            <person name="Bowen H."/>
            <person name="Vavikolanu K."/>
            <person name="Mehta A."/>
            <person name="Aluvathingal J."/>
            <person name="Nadendla S."/>
            <person name="Yan Y."/>
            <person name="Sichtig H."/>
        </authorList>
    </citation>
    <scope>NUCLEOTIDE SEQUENCE [LARGE SCALE GENOMIC DNA]</scope>
    <source>
        <strain evidence="11 14">FDAARGOS_1026</strain>
    </source>
</reference>
<dbReference type="Pfam" id="PF00664">
    <property type="entry name" value="ABC_membrane"/>
    <property type="match status" value="1"/>
</dbReference>
<dbReference type="PROSITE" id="PS50990">
    <property type="entry name" value="PEPTIDASE_C39"/>
    <property type="match status" value="1"/>
</dbReference>
<accession>A0A2X1ATI4</accession>
<feature type="domain" description="Peptidase C39" evidence="10">
    <location>
        <begin position="12"/>
        <end position="131"/>
    </location>
</feature>
<dbReference type="SMART" id="SM00382">
    <property type="entry name" value="AAA"/>
    <property type="match status" value="1"/>
</dbReference>
<evidence type="ECO:0000313" key="12">
    <source>
        <dbReference type="EMBL" id="SPU46196.1"/>
    </source>
</evidence>
<dbReference type="EMBL" id="CP066026">
    <property type="protein sequence ID" value="QQB87389.1"/>
    <property type="molecule type" value="Genomic_DNA"/>
</dbReference>
<feature type="domain" description="ABC transporter" evidence="8">
    <location>
        <begin position="478"/>
        <end position="710"/>
    </location>
</feature>
<dbReference type="CDD" id="cd18567">
    <property type="entry name" value="ABC_6TM_CvaB_RaxB_like"/>
    <property type="match status" value="1"/>
</dbReference>
<dbReference type="Proteomes" id="UP000596117">
    <property type="component" value="Chromosome"/>
</dbReference>
<dbReference type="Pfam" id="PF00005">
    <property type="entry name" value="ABC_tran"/>
    <property type="match status" value="1"/>
</dbReference>
<feature type="transmembrane region" description="Helical" evidence="7">
    <location>
        <begin position="198"/>
        <end position="216"/>
    </location>
</feature>
<dbReference type="Gene3D" id="1.20.1560.10">
    <property type="entry name" value="ABC transporter type 1, transmembrane domain"/>
    <property type="match status" value="1"/>
</dbReference>
<dbReference type="GeneID" id="56576788"/>
<proteinExistence type="predicted"/>
<dbReference type="GO" id="GO:0008233">
    <property type="term" value="F:peptidase activity"/>
    <property type="evidence" value="ECO:0007669"/>
    <property type="project" value="InterPro"/>
</dbReference>
<dbReference type="Proteomes" id="UP000250358">
    <property type="component" value="Unassembled WGS sequence"/>
</dbReference>
<dbReference type="AlphaFoldDB" id="A0A2X1ATI4"/>
<evidence type="ECO:0000256" key="2">
    <source>
        <dbReference type="ARBA" id="ARBA00022692"/>
    </source>
</evidence>
<keyword evidence="3" id="KW-0547">Nucleotide-binding</keyword>
<dbReference type="Gene3D" id="3.90.70.10">
    <property type="entry name" value="Cysteine proteinases"/>
    <property type="match status" value="1"/>
</dbReference>
<feature type="transmembrane region" description="Helical" evidence="7">
    <location>
        <begin position="381"/>
        <end position="404"/>
    </location>
</feature>
<protein>
    <submittedName>
        <fullName evidence="12">Alpha-hemolysin translocation ATP-binding protein HlyB</fullName>
    </submittedName>
    <submittedName>
        <fullName evidence="11">Peptidase domain-containing ABC transporter</fullName>
    </submittedName>
</protein>
<evidence type="ECO:0000313" key="13">
    <source>
        <dbReference type="Proteomes" id="UP000250358"/>
    </source>
</evidence>
<dbReference type="PROSITE" id="PS50929">
    <property type="entry name" value="ABC_TM1F"/>
    <property type="match status" value="1"/>
</dbReference>
<reference evidence="12 13" key="1">
    <citation type="submission" date="2018-06" db="EMBL/GenBank/DDBJ databases">
        <authorList>
            <consortium name="Pathogen Informatics"/>
            <person name="Doyle S."/>
        </authorList>
    </citation>
    <scope>NUCLEOTIDE SEQUENCE [LARGE SCALE GENOMIC DNA]</scope>
    <source>
        <strain evidence="12 13">NCTC11165</strain>
    </source>
</reference>
<dbReference type="GO" id="GO:0140359">
    <property type="term" value="F:ABC-type transporter activity"/>
    <property type="evidence" value="ECO:0007669"/>
    <property type="project" value="InterPro"/>
</dbReference>
<dbReference type="InterPro" id="IPR003439">
    <property type="entry name" value="ABC_transporter-like_ATP-bd"/>
</dbReference>
<dbReference type="GO" id="GO:0005886">
    <property type="term" value="C:plasma membrane"/>
    <property type="evidence" value="ECO:0007669"/>
    <property type="project" value="UniProtKB-SubCell"/>
</dbReference>
<keyword evidence="4 12" id="KW-0067">ATP-binding</keyword>
<dbReference type="GO" id="GO:0006508">
    <property type="term" value="P:proteolysis"/>
    <property type="evidence" value="ECO:0007669"/>
    <property type="project" value="InterPro"/>
</dbReference>
<dbReference type="EMBL" id="UAQM01000030">
    <property type="protein sequence ID" value="SPU46196.1"/>
    <property type="molecule type" value="Genomic_DNA"/>
</dbReference>
<keyword evidence="14" id="KW-1185">Reference proteome</keyword>
<dbReference type="PANTHER" id="PTHR24221:SF606">
    <property type="entry name" value="COLICIN V SECRETION-PROCESSING ATP-BINDING PROTEIN"/>
    <property type="match status" value="1"/>
</dbReference>
<dbReference type="InterPro" id="IPR003593">
    <property type="entry name" value="AAA+_ATPase"/>
</dbReference>
<feature type="transmembrane region" description="Helical" evidence="7">
    <location>
        <begin position="161"/>
        <end position="178"/>
    </location>
</feature>
<dbReference type="SUPFAM" id="SSF52540">
    <property type="entry name" value="P-loop containing nucleoside triphosphate hydrolases"/>
    <property type="match status" value="1"/>
</dbReference>
<dbReference type="PANTHER" id="PTHR24221">
    <property type="entry name" value="ATP-BINDING CASSETTE SUB-FAMILY B"/>
    <property type="match status" value="1"/>
</dbReference>
<comment type="subcellular location">
    <subcellularLocation>
        <location evidence="1">Cell membrane</location>
        <topology evidence="1">Multi-pass membrane protein</topology>
    </subcellularLocation>
</comment>
<evidence type="ECO:0000256" key="3">
    <source>
        <dbReference type="ARBA" id="ARBA00022741"/>
    </source>
</evidence>
<organism evidence="12 13">
    <name type="scientific">Brevundimonas diminuta</name>
    <name type="common">Pseudomonas diminuta</name>
    <dbReference type="NCBI Taxonomy" id="293"/>
    <lineage>
        <taxon>Bacteria</taxon>
        <taxon>Pseudomonadati</taxon>
        <taxon>Pseudomonadota</taxon>
        <taxon>Alphaproteobacteria</taxon>
        <taxon>Caulobacterales</taxon>
        <taxon>Caulobacteraceae</taxon>
        <taxon>Brevundimonas</taxon>
    </lineage>
</organism>
<feature type="domain" description="ABC transmembrane type-1" evidence="9">
    <location>
        <begin position="165"/>
        <end position="444"/>
    </location>
</feature>
<dbReference type="GO" id="GO:0034040">
    <property type="term" value="F:ATPase-coupled lipid transmembrane transporter activity"/>
    <property type="evidence" value="ECO:0007669"/>
    <property type="project" value="TreeGrafter"/>
</dbReference>
<dbReference type="InterPro" id="IPR005074">
    <property type="entry name" value="Peptidase_C39"/>
</dbReference>
<dbReference type="InterPro" id="IPR039421">
    <property type="entry name" value="Type_1_exporter"/>
</dbReference>